<keyword evidence="1" id="KW-0812">Transmembrane</keyword>
<feature type="domain" description="Phosphatidic acid phosphatase type 2/haloperoxidase" evidence="2">
    <location>
        <begin position="48"/>
        <end position="152"/>
    </location>
</feature>
<evidence type="ECO:0000313" key="3">
    <source>
        <dbReference type="EMBL" id="GAA2967860.1"/>
    </source>
</evidence>
<sequence length="170" mass="17950">MGHGPAPLTEFLADLGNTAVALPVLAAAVVWALWRGGRGALARATAAVLAMAAVPVLVVPLKSWIARPGPLTQDTGYYPSGHTATAAVAYCGAALLLRAHARRHRWWPPALALVLTLATGAGLVLRGYHWPLDVLGSWCLCLVLLLLGHRLPARYARPPRASRTPAAPDR</sequence>
<name>A0ABP6K6L3_9ACTN</name>
<feature type="transmembrane region" description="Helical" evidence="1">
    <location>
        <begin position="109"/>
        <end position="129"/>
    </location>
</feature>
<evidence type="ECO:0000256" key="1">
    <source>
        <dbReference type="SAM" id="Phobius"/>
    </source>
</evidence>
<proteinExistence type="predicted"/>
<dbReference type="Gene3D" id="1.20.144.10">
    <property type="entry name" value="Phosphatidic acid phosphatase type 2/haloperoxidase"/>
    <property type="match status" value="1"/>
</dbReference>
<dbReference type="InterPro" id="IPR000326">
    <property type="entry name" value="PAP2/HPO"/>
</dbReference>
<feature type="transmembrane region" description="Helical" evidence="1">
    <location>
        <begin position="46"/>
        <end position="65"/>
    </location>
</feature>
<reference evidence="4" key="1">
    <citation type="journal article" date="2019" name="Int. J. Syst. Evol. Microbiol.">
        <title>The Global Catalogue of Microorganisms (GCM) 10K type strain sequencing project: providing services to taxonomists for standard genome sequencing and annotation.</title>
        <authorList>
            <consortium name="The Broad Institute Genomics Platform"/>
            <consortium name="The Broad Institute Genome Sequencing Center for Infectious Disease"/>
            <person name="Wu L."/>
            <person name="Ma J."/>
        </authorList>
    </citation>
    <scope>NUCLEOTIDE SEQUENCE [LARGE SCALE GENOMIC DNA]</scope>
    <source>
        <strain evidence="4">JCM 9088</strain>
    </source>
</reference>
<comment type="caution">
    <text evidence="3">The sequence shown here is derived from an EMBL/GenBank/DDBJ whole genome shotgun (WGS) entry which is preliminary data.</text>
</comment>
<dbReference type="InterPro" id="IPR036938">
    <property type="entry name" value="PAP2/HPO_sf"/>
</dbReference>
<dbReference type="Proteomes" id="UP001500403">
    <property type="component" value="Unassembled WGS sequence"/>
</dbReference>
<evidence type="ECO:0000313" key="4">
    <source>
        <dbReference type="Proteomes" id="UP001500403"/>
    </source>
</evidence>
<dbReference type="EMBL" id="BAAAUD010000061">
    <property type="protein sequence ID" value="GAA2967860.1"/>
    <property type="molecule type" value="Genomic_DNA"/>
</dbReference>
<keyword evidence="4" id="KW-1185">Reference proteome</keyword>
<dbReference type="Pfam" id="PF01569">
    <property type="entry name" value="PAP2"/>
    <property type="match status" value="1"/>
</dbReference>
<dbReference type="SUPFAM" id="SSF48317">
    <property type="entry name" value="Acid phosphatase/Vanadium-dependent haloperoxidase"/>
    <property type="match status" value="1"/>
</dbReference>
<evidence type="ECO:0000259" key="2">
    <source>
        <dbReference type="Pfam" id="PF01569"/>
    </source>
</evidence>
<keyword evidence="1" id="KW-0472">Membrane</keyword>
<keyword evidence="1" id="KW-1133">Transmembrane helix</keyword>
<feature type="transmembrane region" description="Helical" evidence="1">
    <location>
        <begin position="135"/>
        <end position="153"/>
    </location>
</feature>
<accession>A0ABP6K6L3</accession>
<feature type="transmembrane region" description="Helical" evidence="1">
    <location>
        <begin position="15"/>
        <end position="34"/>
    </location>
</feature>
<organism evidence="3 4">
    <name type="scientific">Streptomyces enissocaesilis</name>
    <dbReference type="NCBI Taxonomy" id="332589"/>
    <lineage>
        <taxon>Bacteria</taxon>
        <taxon>Bacillati</taxon>
        <taxon>Actinomycetota</taxon>
        <taxon>Actinomycetes</taxon>
        <taxon>Kitasatosporales</taxon>
        <taxon>Streptomycetaceae</taxon>
        <taxon>Streptomyces</taxon>
        <taxon>Streptomyces rochei group</taxon>
    </lineage>
</organism>
<feature type="transmembrane region" description="Helical" evidence="1">
    <location>
        <begin position="77"/>
        <end position="97"/>
    </location>
</feature>
<gene>
    <name evidence="3" type="ORF">GCM10010446_62080</name>
</gene>
<protein>
    <recommendedName>
        <fullName evidence="2">Phosphatidic acid phosphatase type 2/haloperoxidase domain-containing protein</fullName>
    </recommendedName>
</protein>